<keyword evidence="2 3" id="KW-0067">ATP-binding</keyword>
<feature type="binding site" evidence="3">
    <location>
        <begin position="105"/>
        <end position="112"/>
    </location>
    <ligand>
        <name>ATP</name>
        <dbReference type="ChEBI" id="CHEBI:30616"/>
    </ligand>
</feature>
<sequence length="1135" mass="127137">MSNVKLGIRVRPFTDRELRSDKDRIPVVSIVDDNTVTITNVKVSVSGAGDSRERVRRYYADYTFDSALPVAHPDYASQEKVFDTIGRQVIDSVSRGSPTCVLAYGQSATGKTHTMMGSDAEPGLVPRVCRAMAEVQPFDLTVSFLEIYNERVHDLLAGESAPPTCHSLPRRRGNARKDLRVREHPARGPYVQNLRRVAINDVTALLALVNEGARCRRTAATRRNSTSSRSHALLEIATPSATLHLVDLAGSEKAGWEGCGGRQKEGANINKSLVALSNVISALVCGRGRFVPYRDSALTWLLKDCFTGGASTFIIATVSPSVACYGESASTLRWAERARQLPKPRATVVASRLALQAQYNHLLAELTRNYIRYVPETGKIFYDDNHWKLNTNNVKPPSPELLEETAKIGNIMNLLHPKADAHSSTASSAASGSSDVINAMDKNIKIDISSEISKEVDKLFGPALERTQSNSDLKVIAPLRHKRRQYKSQEILPIVEKLQGDHTVNVLPSQSEAQINDIRKMEKPKNPQIPILYDSQRAEIVASVTERLYNKIKKKEEAAASKMESVLDKKIMEPLSELKICTNARQRLMEISQKALRNKRRIGIPAHTQTRKLVTRVRDQGIDVQTDLETYILRSKHHYTLRRDAATETIPMTPRCKEIAVGPKYGMLHFHDRSTITEEKPIIHKSSLVMTDIVTKCDRTTQTQIVPPPRRKRRAVCGCLQNIERNKGPHESVAPVISINISQVYPEDSESQTSDDNSESTVDNNNRSKSESVNMTPDLLTNHSTLEPSCSKNNNIDIHPNVYYANEGQEIEITNNSSSNISSRSVRNGDDDFSDTEDCVLPRVSVNCLKKEDSNDIKDIILGRNENLYPYNIILSPPRAVDSTKRLVKFQDDSIPSTSVASQTTWETQNKSTNYEVYHNSEAINNTDQEENSPDCQDIQANPNSDLSESSKAETDSFIWKKGGTTNQSDLRNKLNSLDQSYTPIYKGVKYAKAKAKLYREFLGLDKEEDYNGGSSQSSSKNNDISSSDSVDSRDFSNRSFRRRKNVLEEKLMFRPKNSFRSLEQELMNSCDSLETSVNKYESYLYGYHNGKKSYRAESSARTPTEYLQHLVQLRRQVVKGDCDTDSSFGNVQNN</sequence>
<feature type="domain" description="Kinesin motor" evidence="5">
    <location>
        <begin position="3"/>
        <end position="341"/>
    </location>
</feature>
<dbReference type="PRINTS" id="PR00380">
    <property type="entry name" value="KINESINHEAVY"/>
</dbReference>
<keyword evidence="1 3" id="KW-0547">Nucleotide-binding</keyword>
<feature type="compositionally biased region" description="Low complexity" evidence="4">
    <location>
        <begin position="1015"/>
        <end position="1030"/>
    </location>
</feature>
<evidence type="ECO:0000259" key="5">
    <source>
        <dbReference type="PROSITE" id="PS50067"/>
    </source>
</evidence>
<evidence type="ECO:0000313" key="7">
    <source>
        <dbReference type="Proteomes" id="UP001549921"/>
    </source>
</evidence>
<dbReference type="SMART" id="SM00129">
    <property type="entry name" value="KISc"/>
    <property type="match status" value="1"/>
</dbReference>
<evidence type="ECO:0000313" key="6">
    <source>
        <dbReference type="EMBL" id="KAL0819558.1"/>
    </source>
</evidence>
<feature type="region of interest" description="Disordered" evidence="4">
    <location>
        <begin position="1010"/>
        <end position="1037"/>
    </location>
</feature>
<evidence type="ECO:0000256" key="4">
    <source>
        <dbReference type="SAM" id="MobiDB-lite"/>
    </source>
</evidence>
<comment type="similarity">
    <text evidence="3">Belongs to the TRAFAC class myosin-kinesin ATPase superfamily. Kinesin family.</text>
</comment>
<dbReference type="PROSITE" id="PS00411">
    <property type="entry name" value="KINESIN_MOTOR_1"/>
    <property type="match status" value="1"/>
</dbReference>
<dbReference type="InterPro" id="IPR027417">
    <property type="entry name" value="P-loop_NTPase"/>
</dbReference>
<comment type="caution">
    <text evidence="6">The sequence shown here is derived from an EMBL/GenBank/DDBJ whole genome shotgun (WGS) entry which is preliminary data.</text>
</comment>
<feature type="compositionally biased region" description="Polar residues" evidence="4">
    <location>
        <begin position="939"/>
        <end position="948"/>
    </location>
</feature>
<name>A0ABD0SI85_LOXSC</name>
<dbReference type="Pfam" id="PF00225">
    <property type="entry name" value="Kinesin"/>
    <property type="match status" value="1"/>
</dbReference>
<gene>
    <name evidence="6" type="ORF">ABMA28_007652</name>
</gene>
<dbReference type="PANTHER" id="PTHR47117:SF6">
    <property type="entry name" value="KINESIN-LIKE PROTEIN KIF16B"/>
    <property type="match status" value="1"/>
</dbReference>
<dbReference type="GO" id="GO:0003774">
    <property type="term" value="F:cytoskeletal motor activity"/>
    <property type="evidence" value="ECO:0007669"/>
    <property type="project" value="UniProtKB-UniRule"/>
</dbReference>
<dbReference type="AlphaFoldDB" id="A0ABD0SI85"/>
<dbReference type="InterPro" id="IPR019821">
    <property type="entry name" value="Kinesin_motor_CS"/>
</dbReference>
<dbReference type="Gene3D" id="3.40.850.10">
    <property type="entry name" value="Kinesin motor domain"/>
    <property type="match status" value="1"/>
</dbReference>
<proteinExistence type="inferred from homology"/>
<dbReference type="GO" id="GO:0005524">
    <property type="term" value="F:ATP binding"/>
    <property type="evidence" value="ECO:0007669"/>
    <property type="project" value="UniProtKB-UniRule"/>
</dbReference>
<evidence type="ECO:0000256" key="3">
    <source>
        <dbReference type="PROSITE-ProRule" id="PRU00283"/>
    </source>
</evidence>
<keyword evidence="3" id="KW-0505">Motor protein</keyword>
<feature type="region of interest" description="Disordered" evidence="4">
    <location>
        <begin position="926"/>
        <end position="953"/>
    </location>
</feature>
<dbReference type="PANTHER" id="PTHR47117">
    <property type="entry name" value="STAR-RELATED LIPID TRANSFER PROTEIN 9"/>
    <property type="match status" value="1"/>
</dbReference>
<dbReference type="Proteomes" id="UP001549921">
    <property type="component" value="Unassembled WGS sequence"/>
</dbReference>
<reference evidence="6 7" key="1">
    <citation type="submission" date="2024-06" db="EMBL/GenBank/DDBJ databases">
        <title>A chromosome-level genome assembly of beet webworm, Loxostege sticticalis.</title>
        <authorList>
            <person name="Zhang Y."/>
        </authorList>
    </citation>
    <scope>NUCLEOTIDE SEQUENCE [LARGE SCALE GENOMIC DNA]</scope>
    <source>
        <strain evidence="6">AQ028</strain>
        <tissue evidence="6">Male pupae</tissue>
    </source>
</reference>
<dbReference type="SUPFAM" id="SSF52540">
    <property type="entry name" value="P-loop containing nucleoside triphosphate hydrolases"/>
    <property type="match status" value="1"/>
</dbReference>
<dbReference type="InterPro" id="IPR036961">
    <property type="entry name" value="Kinesin_motor_dom_sf"/>
</dbReference>
<dbReference type="PROSITE" id="PS50067">
    <property type="entry name" value="KINESIN_MOTOR_2"/>
    <property type="match status" value="1"/>
</dbReference>
<protein>
    <recommendedName>
        <fullName evidence="5">Kinesin motor domain-containing protein</fullName>
    </recommendedName>
</protein>
<feature type="region of interest" description="Disordered" evidence="4">
    <location>
        <begin position="745"/>
        <end position="792"/>
    </location>
</feature>
<dbReference type="InterPro" id="IPR001752">
    <property type="entry name" value="Kinesin_motor_dom"/>
</dbReference>
<dbReference type="EMBL" id="JBEDNZ010000020">
    <property type="protein sequence ID" value="KAL0819558.1"/>
    <property type="molecule type" value="Genomic_DNA"/>
</dbReference>
<organism evidence="6 7">
    <name type="scientific">Loxostege sticticalis</name>
    <name type="common">Beet webworm moth</name>
    <dbReference type="NCBI Taxonomy" id="481309"/>
    <lineage>
        <taxon>Eukaryota</taxon>
        <taxon>Metazoa</taxon>
        <taxon>Ecdysozoa</taxon>
        <taxon>Arthropoda</taxon>
        <taxon>Hexapoda</taxon>
        <taxon>Insecta</taxon>
        <taxon>Pterygota</taxon>
        <taxon>Neoptera</taxon>
        <taxon>Endopterygota</taxon>
        <taxon>Lepidoptera</taxon>
        <taxon>Glossata</taxon>
        <taxon>Ditrysia</taxon>
        <taxon>Pyraloidea</taxon>
        <taxon>Crambidae</taxon>
        <taxon>Pyraustinae</taxon>
        <taxon>Loxostege</taxon>
    </lineage>
</organism>
<feature type="compositionally biased region" description="Polar residues" evidence="4">
    <location>
        <begin position="751"/>
        <end position="792"/>
    </location>
</feature>
<accession>A0ABD0SI85</accession>
<evidence type="ECO:0000256" key="1">
    <source>
        <dbReference type="ARBA" id="ARBA00022741"/>
    </source>
</evidence>
<evidence type="ECO:0000256" key="2">
    <source>
        <dbReference type="ARBA" id="ARBA00022840"/>
    </source>
</evidence>